<accession>A0A286GPI6</accession>
<dbReference type="SUPFAM" id="SSF55781">
    <property type="entry name" value="GAF domain-like"/>
    <property type="match status" value="1"/>
</dbReference>
<dbReference type="CDD" id="cd01949">
    <property type="entry name" value="GGDEF"/>
    <property type="match status" value="1"/>
</dbReference>
<reference evidence="4 5" key="1">
    <citation type="submission" date="2017-09" db="EMBL/GenBank/DDBJ databases">
        <authorList>
            <person name="Ehlers B."/>
            <person name="Leendertz F.H."/>
        </authorList>
    </citation>
    <scope>NUCLEOTIDE SEQUENCE [LARGE SCALE GENOMIC DNA]</scope>
    <source>
        <strain evidence="4 5">USBA 140</strain>
    </source>
</reference>
<dbReference type="Pfam" id="PF00989">
    <property type="entry name" value="PAS"/>
    <property type="match status" value="1"/>
</dbReference>
<protein>
    <submittedName>
        <fullName evidence="4">PAS domain S-box-containing protein/diguanylate cyclase (GGDEF) domain-containing protein</fullName>
    </submittedName>
</protein>
<dbReference type="InterPro" id="IPR000014">
    <property type="entry name" value="PAS"/>
</dbReference>
<dbReference type="NCBIfam" id="TIGR00254">
    <property type="entry name" value="GGDEF"/>
    <property type="match status" value="1"/>
</dbReference>
<dbReference type="Pfam" id="PF00990">
    <property type="entry name" value="GGDEF"/>
    <property type="match status" value="1"/>
</dbReference>
<dbReference type="GO" id="GO:0003824">
    <property type="term" value="F:catalytic activity"/>
    <property type="evidence" value="ECO:0007669"/>
    <property type="project" value="UniProtKB-ARBA"/>
</dbReference>
<feature type="domain" description="PAC" evidence="2">
    <location>
        <begin position="353"/>
        <end position="405"/>
    </location>
</feature>
<dbReference type="SMART" id="SM00065">
    <property type="entry name" value="GAF"/>
    <property type="match status" value="1"/>
</dbReference>
<dbReference type="PROSITE" id="PS50887">
    <property type="entry name" value="GGDEF"/>
    <property type="match status" value="1"/>
</dbReference>
<dbReference type="InterPro" id="IPR029787">
    <property type="entry name" value="Nucleotide_cyclase"/>
</dbReference>
<dbReference type="InterPro" id="IPR035965">
    <property type="entry name" value="PAS-like_dom_sf"/>
</dbReference>
<proteinExistence type="predicted"/>
<dbReference type="InterPro" id="IPR000160">
    <property type="entry name" value="GGDEF_dom"/>
</dbReference>
<organism evidence="4 5">
    <name type="scientific">Caenispirillum bisanense</name>
    <dbReference type="NCBI Taxonomy" id="414052"/>
    <lineage>
        <taxon>Bacteria</taxon>
        <taxon>Pseudomonadati</taxon>
        <taxon>Pseudomonadota</taxon>
        <taxon>Alphaproteobacteria</taxon>
        <taxon>Rhodospirillales</taxon>
        <taxon>Novispirillaceae</taxon>
        <taxon>Caenispirillum</taxon>
    </lineage>
</organism>
<sequence length="736" mass="78781">MVGGMDTGDGVLDALDCGVALLDDACRIVFWNTWLARRSGISGEDAHGRTLTDLFGDAAAPALVEAVQQAAGQGMASVLSNQLHRSVLPLTRSSDGEPLEQSAAVRPVRGSRRGVLLQINDVSAVVRRERHLRQTQAAVHLRNRAIEASSQGILIVDAAQPDMPIIYTNPAFTEITGFTPDEVMGQNCRFLQAGDSDQPGLAEIRAAIAERREGMAVIRNFRKDGTAFWNELMVAPVFDTRGQLTHYVGIQRDITLRRDAEEARDAAFAEARAANERLQREQAFTNAVLRTVGALVAVVDRRGRIVSFNRACEKVTGLAEADAVGTGLGDLIPDAAVASRFRLDQQGGLAEGSSVTTGLRAANGTTRIVRWTVTTLRDREGVATHLICTGIDVTERDRATALLRAEREILEMVARADPLAAVGDRICRAIEEQMPGRRAAMLRLVGDALHHLAAPSLPADYVTAADGVVIGGNVGSCGPAAFTGHPVFSADVQTDANWIDFRDAAVAAGFSACWSMPVLSQAEGVLGTFAIYGAEPGLPDDASVEVMQRAARLAAIAIERHQSAERIRHLALYDQLTGLANRSLLSDRLQAALVYSRRHKTAVALLFIDLDGFKPINDRYGHDAGDAVLATVGRRLKAVLREVDTAARIGGDEFVVLAEEVATRADAERIADKILAAVRDPVSWEGEDLAVGASIGLAFHPDDSNTGDGLLTIADNAMYAAKAGGKNRWSWRLPGG</sequence>
<dbReference type="SUPFAM" id="SSF55073">
    <property type="entry name" value="Nucleotide cyclase"/>
    <property type="match status" value="1"/>
</dbReference>
<dbReference type="PROSITE" id="PS50112">
    <property type="entry name" value="PAS"/>
    <property type="match status" value="3"/>
</dbReference>
<dbReference type="InterPro" id="IPR013656">
    <property type="entry name" value="PAS_4"/>
</dbReference>
<dbReference type="SMART" id="SM00267">
    <property type="entry name" value="GGDEF"/>
    <property type="match status" value="1"/>
</dbReference>
<dbReference type="AlphaFoldDB" id="A0A286GPI6"/>
<dbReference type="CDD" id="cd00130">
    <property type="entry name" value="PAS"/>
    <property type="match status" value="3"/>
</dbReference>
<evidence type="ECO:0000313" key="4">
    <source>
        <dbReference type="EMBL" id="SOD96989.1"/>
    </source>
</evidence>
<dbReference type="InterPro" id="IPR003018">
    <property type="entry name" value="GAF"/>
</dbReference>
<dbReference type="SUPFAM" id="SSF55785">
    <property type="entry name" value="PYP-like sensor domain (PAS domain)"/>
    <property type="match status" value="3"/>
</dbReference>
<dbReference type="FunFam" id="3.30.70.270:FF:000001">
    <property type="entry name" value="Diguanylate cyclase domain protein"/>
    <property type="match status" value="1"/>
</dbReference>
<dbReference type="SMART" id="SM00091">
    <property type="entry name" value="PAS"/>
    <property type="match status" value="3"/>
</dbReference>
<dbReference type="Gene3D" id="3.30.450.20">
    <property type="entry name" value="PAS domain"/>
    <property type="match status" value="3"/>
</dbReference>
<feature type="domain" description="GGDEF" evidence="3">
    <location>
        <begin position="601"/>
        <end position="734"/>
    </location>
</feature>
<dbReference type="InterPro" id="IPR029016">
    <property type="entry name" value="GAF-like_dom_sf"/>
</dbReference>
<feature type="domain" description="PAS" evidence="1">
    <location>
        <begin position="144"/>
        <end position="187"/>
    </location>
</feature>
<dbReference type="Pfam" id="PF08448">
    <property type="entry name" value="PAS_4"/>
    <property type="match status" value="1"/>
</dbReference>
<dbReference type="Gene3D" id="3.30.70.270">
    <property type="match status" value="1"/>
</dbReference>
<dbReference type="GO" id="GO:0006355">
    <property type="term" value="P:regulation of DNA-templated transcription"/>
    <property type="evidence" value="ECO:0007669"/>
    <property type="project" value="InterPro"/>
</dbReference>
<dbReference type="SMART" id="SM00086">
    <property type="entry name" value="PAC"/>
    <property type="match status" value="2"/>
</dbReference>
<dbReference type="PROSITE" id="PS50113">
    <property type="entry name" value="PAC"/>
    <property type="match status" value="2"/>
</dbReference>
<dbReference type="InterPro" id="IPR000700">
    <property type="entry name" value="PAS-assoc_C"/>
</dbReference>
<dbReference type="EMBL" id="OCNJ01000006">
    <property type="protein sequence ID" value="SOD96989.1"/>
    <property type="molecule type" value="Genomic_DNA"/>
</dbReference>
<dbReference type="PANTHER" id="PTHR44757">
    <property type="entry name" value="DIGUANYLATE CYCLASE DGCP"/>
    <property type="match status" value="1"/>
</dbReference>
<dbReference type="PANTHER" id="PTHR44757:SF2">
    <property type="entry name" value="BIOFILM ARCHITECTURE MAINTENANCE PROTEIN MBAA"/>
    <property type="match status" value="1"/>
</dbReference>
<feature type="domain" description="PAC" evidence="2">
    <location>
        <begin position="211"/>
        <end position="266"/>
    </location>
</feature>
<keyword evidence="5" id="KW-1185">Reference proteome</keyword>
<feature type="domain" description="PAS" evidence="1">
    <location>
        <begin position="281"/>
        <end position="325"/>
    </location>
</feature>
<evidence type="ECO:0000259" key="1">
    <source>
        <dbReference type="PROSITE" id="PS50112"/>
    </source>
</evidence>
<evidence type="ECO:0000313" key="5">
    <source>
        <dbReference type="Proteomes" id="UP000219621"/>
    </source>
</evidence>
<dbReference type="OrthoDB" id="9814202at2"/>
<evidence type="ECO:0000259" key="2">
    <source>
        <dbReference type="PROSITE" id="PS50113"/>
    </source>
</evidence>
<evidence type="ECO:0000259" key="3">
    <source>
        <dbReference type="PROSITE" id="PS50887"/>
    </source>
</evidence>
<dbReference type="Pfam" id="PF13185">
    <property type="entry name" value="GAF_2"/>
    <property type="match status" value="1"/>
</dbReference>
<dbReference type="InterPro" id="IPR013767">
    <property type="entry name" value="PAS_fold"/>
</dbReference>
<dbReference type="InterPro" id="IPR043128">
    <property type="entry name" value="Rev_trsase/Diguanyl_cyclase"/>
</dbReference>
<dbReference type="Proteomes" id="UP000219621">
    <property type="component" value="Unassembled WGS sequence"/>
</dbReference>
<dbReference type="Gene3D" id="3.30.450.40">
    <property type="match status" value="1"/>
</dbReference>
<dbReference type="NCBIfam" id="TIGR00229">
    <property type="entry name" value="sensory_box"/>
    <property type="match status" value="3"/>
</dbReference>
<gene>
    <name evidence="4" type="ORF">SAMN05421508_106196</name>
</gene>
<feature type="domain" description="PAS" evidence="1">
    <location>
        <begin position="11"/>
        <end position="74"/>
    </location>
</feature>
<name>A0A286GPI6_9PROT</name>
<dbReference type="Pfam" id="PF13426">
    <property type="entry name" value="PAS_9"/>
    <property type="match status" value="1"/>
</dbReference>
<dbReference type="InterPro" id="IPR001610">
    <property type="entry name" value="PAC"/>
</dbReference>
<dbReference type="InterPro" id="IPR052155">
    <property type="entry name" value="Biofilm_reg_signaling"/>
</dbReference>